<comment type="subunit">
    <text evidence="1">Interacts transiently with the RNA polymerase catalytic core formed by RpoA, RpoB, RpoC and RpoZ (2 alpha, 1 beta, 1 beta' and 1 omega subunit) to form the RNA polymerase holoenzyme that can initiate transcription.</text>
</comment>
<accession>A0ABQ1ZZQ0</accession>
<dbReference type="SUPFAM" id="SSF54427">
    <property type="entry name" value="NTF2-like"/>
    <property type="match status" value="1"/>
</dbReference>
<dbReference type="NCBIfam" id="TIGR02937">
    <property type="entry name" value="sigma70-ECF"/>
    <property type="match status" value="1"/>
</dbReference>
<dbReference type="InterPro" id="IPR052704">
    <property type="entry name" value="ECF_Sigma-70_Domain"/>
</dbReference>
<evidence type="ECO:0000259" key="4">
    <source>
        <dbReference type="Pfam" id="PF08281"/>
    </source>
</evidence>
<dbReference type="InterPro" id="IPR014284">
    <property type="entry name" value="RNA_pol_sigma-70_dom"/>
</dbReference>
<dbReference type="Pfam" id="PF08281">
    <property type="entry name" value="Sigma70_r4_2"/>
    <property type="match status" value="1"/>
</dbReference>
<evidence type="ECO:0000259" key="3">
    <source>
        <dbReference type="Pfam" id="PF04542"/>
    </source>
</evidence>
<keyword evidence="5" id="KW-0240">DNA-directed RNA polymerase</keyword>
<comment type="caution">
    <text evidence="5">The sequence shown here is derived from an EMBL/GenBank/DDBJ whole genome shotgun (WGS) entry which is preliminary data.</text>
</comment>
<dbReference type="Proteomes" id="UP000605427">
    <property type="component" value="Unassembled WGS sequence"/>
</dbReference>
<dbReference type="InterPro" id="IPR036388">
    <property type="entry name" value="WH-like_DNA-bd_sf"/>
</dbReference>
<keyword evidence="5" id="KW-0804">Transcription</keyword>
<feature type="domain" description="RNA polymerase sigma-70 region 2" evidence="3">
    <location>
        <begin position="43"/>
        <end position="107"/>
    </location>
</feature>
<dbReference type="Gene3D" id="3.10.450.50">
    <property type="match status" value="1"/>
</dbReference>
<proteinExistence type="predicted"/>
<feature type="region of interest" description="Disordered" evidence="2">
    <location>
        <begin position="1"/>
        <end position="35"/>
    </location>
</feature>
<dbReference type="GO" id="GO:0000428">
    <property type="term" value="C:DNA-directed RNA polymerase complex"/>
    <property type="evidence" value="ECO:0007669"/>
    <property type="project" value="UniProtKB-KW"/>
</dbReference>
<sequence length="335" mass="37979">MKTTETTQKKQESAGSKPMTVQEQSSEPEAVETGTAMPPLETLYAQYRKYAFAIAYRMLGSAEEAEDAVQDCFAELHRRKPRNVDNMKAYIARMITNACINTMNSARSRKETYIGEWLPEPISGEEKDPEAVAQQRDMLSYAYMVLLDRLSPGERAVFVLREAFRYDYAAIAEMTGRTEAGCRQLYSRVKRSLEAEPAVTAAPSRRTEQSRESRANLLRRFVDAFATYDISGMIDLLAEQPVFTADGGGRELRTVVRPMVGRKGVLALLTSRRIFAHLREWTPSFEQLGGELQLVFRQGDQVMATLCFLIEESANDNLRIRELYLILADDKLTRI</sequence>
<dbReference type="Gene3D" id="1.10.10.10">
    <property type="entry name" value="Winged helix-like DNA-binding domain superfamily/Winged helix DNA-binding domain"/>
    <property type="match status" value="1"/>
</dbReference>
<dbReference type="RefSeq" id="WP_229714243.1">
    <property type="nucleotide sequence ID" value="NZ_BMDD01000004.1"/>
</dbReference>
<dbReference type="EMBL" id="BMDD01000004">
    <property type="protein sequence ID" value="GGH83380.1"/>
    <property type="molecule type" value="Genomic_DNA"/>
</dbReference>
<name>A0ABQ1ZZQ0_9BACL</name>
<dbReference type="Pfam" id="PF04542">
    <property type="entry name" value="Sigma70_r2"/>
    <property type="match status" value="1"/>
</dbReference>
<evidence type="ECO:0000256" key="2">
    <source>
        <dbReference type="SAM" id="MobiDB-lite"/>
    </source>
</evidence>
<dbReference type="InterPro" id="IPR013324">
    <property type="entry name" value="RNA_pol_sigma_r3/r4-like"/>
</dbReference>
<dbReference type="PANTHER" id="PTHR30173:SF36">
    <property type="entry name" value="ECF RNA POLYMERASE SIGMA FACTOR SIGJ"/>
    <property type="match status" value="1"/>
</dbReference>
<dbReference type="InterPro" id="IPR013249">
    <property type="entry name" value="RNA_pol_sigma70_r4_t2"/>
</dbReference>
<reference evidence="6" key="1">
    <citation type="journal article" date="2019" name="Int. J. Syst. Evol. Microbiol.">
        <title>The Global Catalogue of Microorganisms (GCM) 10K type strain sequencing project: providing services to taxonomists for standard genome sequencing and annotation.</title>
        <authorList>
            <consortium name="The Broad Institute Genomics Platform"/>
            <consortium name="The Broad Institute Genome Sequencing Center for Infectious Disease"/>
            <person name="Wu L."/>
            <person name="Ma J."/>
        </authorList>
    </citation>
    <scope>NUCLEOTIDE SEQUENCE [LARGE SCALE GENOMIC DNA]</scope>
    <source>
        <strain evidence="6">CCM 8702</strain>
    </source>
</reference>
<evidence type="ECO:0000256" key="1">
    <source>
        <dbReference type="ARBA" id="ARBA00011344"/>
    </source>
</evidence>
<dbReference type="SUPFAM" id="SSF88659">
    <property type="entry name" value="Sigma3 and sigma4 domains of RNA polymerase sigma factors"/>
    <property type="match status" value="1"/>
</dbReference>
<dbReference type="InterPro" id="IPR007627">
    <property type="entry name" value="RNA_pol_sigma70_r2"/>
</dbReference>
<gene>
    <name evidence="5" type="ORF">GCM10007362_36130</name>
</gene>
<evidence type="ECO:0000313" key="5">
    <source>
        <dbReference type="EMBL" id="GGH83380.1"/>
    </source>
</evidence>
<organism evidence="5 6">
    <name type="scientific">Saccharibacillus endophyticus</name>
    <dbReference type="NCBI Taxonomy" id="2060666"/>
    <lineage>
        <taxon>Bacteria</taxon>
        <taxon>Bacillati</taxon>
        <taxon>Bacillota</taxon>
        <taxon>Bacilli</taxon>
        <taxon>Bacillales</taxon>
        <taxon>Paenibacillaceae</taxon>
        <taxon>Saccharibacillus</taxon>
    </lineage>
</organism>
<dbReference type="PANTHER" id="PTHR30173">
    <property type="entry name" value="SIGMA 19 FACTOR"/>
    <property type="match status" value="1"/>
</dbReference>
<keyword evidence="6" id="KW-1185">Reference proteome</keyword>
<dbReference type="SUPFAM" id="SSF88946">
    <property type="entry name" value="Sigma2 domain of RNA polymerase sigma factors"/>
    <property type="match status" value="1"/>
</dbReference>
<dbReference type="InterPro" id="IPR013325">
    <property type="entry name" value="RNA_pol_sigma_r2"/>
</dbReference>
<dbReference type="Gene3D" id="1.10.1740.10">
    <property type="match status" value="1"/>
</dbReference>
<evidence type="ECO:0000313" key="6">
    <source>
        <dbReference type="Proteomes" id="UP000605427"/>
    </source>
</evidence>
<feature type="domain" description="RNA polymerase sigma factor 70 region 4 type 2" evidence="4">
    <location>
        <begin position="144"/>
        <end position="193"/>
    </location>
</feature>
<dbReference type="InterPro" id="IPR032710">
    <property type="entry name" value="NTF2-like_dom_sf"/>
</dbReference>
<protein>
    <submittedName>
        <fullName evidence="5">DNA-directed RNA polymerase sigma-70 factor</fullName>
    </submittedName>
</protein>